<sequence>MLHVIAFVSGAVLMGLEIVGSRILAPTFGNSIFVWGGLISVFLAALSAGYYAGGRLADRRPDAFLLCPILLIAGGSILLLPVLYPTINNALFAYDLGPRLGPLLASALLFPVPAAALGALPPYLVRLRVEDVSRAGRAAGTVYALSTAGSIAGTLLTAFALIPSVGIRAILFGMGGVLIALGGVAGIGGRGSEEGR</sequence>
<feature type="transmembrane region" description="Helical" evidence="1">
    <location>
        <begin position="31"/>
        <end position="51"/>
    </location>
</feature>
<accession>A0A1F6CS15</accession>
<dbReference type="InterPro" id="IPR036259">
    <property type="entry name" value="MFS_trans_sf"/>
</dbReference>
<comment type="caution">
    <text evidence="2">The sequence shown here is derived from an EMBL/GenBank/DDBJ whole genome shotgun (WGS) entry which is preliminary data.</text>
</comment>
<evidence type="ECO:0000313" key="2">
    <source>
        <dbReference type="EMBL" id="OGG51801.1"/>
    </source>
</evidence>
<dbReference type="EMBL" id="MFKF01000169">
    <property type="protein sequence ID" value="OGG51801.1"/>
    <property type="molecule type" value="Genomic_DNA"/>
</dbReference>
<dbReference type="SUPFAM" id="SSF103473">
    <property type="entry name" value="MFS general substrate transporter"/>
    <property type="match status" value="1"/>
</dbReference>
<proteinExistence type="predicted"/>
<keyword evidence="1" id="KW-0812">Transmembrane</keyword>
<keyword evidence="1" id="KW-0472">Membrane</keyword>
<name>A0A1F6CS15_HANXR</name>
<evidence type="ECO:0000256" key="1">
    <source>
        <dbReference type="SAM" id="Phobius"/>
    </source>
</evidence>
<organism evidence="2 3">
    <name type="scientific">Handelsmanbacteria sp. (strain RIFCSPLOWO2_12_FULL_64_10)</name>
    <dbReference type="NCBI Taxonomy" id="1817868"/>
    <lineage>
        <taxon>Bacteria</taxon>
        <taxon>Candidatus Handelsmaniibacteriota</taxon>
    </lineage>
</organism>
<dbReference type="Proteomes" id="UP000178606">
    <property type="component" value="Unassembled WGS sequence"/>
</dbReference>
<gene>
    <name evidence="2" type="ORF">A3F84_20270</name>
</gene>
<reference evidence="2 3" key="1">
    <citation type="journal article" date="2016" name="Nat. Commun.">
        <title>Thousands of microbial genomes shed light on interconnected biogeochemical processes in an aquifer system.</title>
        <authorList>
            <person name="Anantharaman K."/>
            <person name="Brown C.T."/>
            <person name="Hug L.A."/>
            <person name="Sharon I."/>
            <person name="Castelle C.J."/>
            <person name="Probst A.J."/>
            <person name="Thomas B.C."/>
            <person name="Singh A."/>
            <person name="Wilkins M.J."/>
            <person name="Karaoz U."/>
            <person name="Brodie E.L."/>
            <person name="Williams K.H."/>
            <person name="Hubbard S.S."/>
            <person name="Banfield J.F."/>
        </authorList>
    </citation>
    <scope>NUCLEOTIDE SEQUENCE [LARGE SCALE GENOMIC DNA]</scope>
    <source>
        <strain evidence="3">RIFCSPLOWO2_12_FULL_64_10</strain>
    </source>
</reference>
<feature type="transmembrane region" description="Helical" evidence="1">
    <location>
        <begin position="63"/>
        <end position="84"/>
    </location>
</feature>
<dbReference type="NCBIfam" id="NF037959">
    <property type="entry name" value="MFS_SpdSyn"/>
    <property type="match status" value="1"/>
</dbReference>
<evidence type="ECO:0000313" key="3">
    <source>
        <dbReference type="Proteomes" id="UP000178606"/>
    </source>
</evidence>
<keyword evidence="1" id="KW-1133">Transmembrane helix</keyword>
<dbReference type="AlphaFoldDB" id="A0A1F6CS15"/>
<evidence type="ECO:0008006" key="4">
    <source>
        <dbReference type="Google" id="ProtNLM"/>
    </source>
</evidence>
<protein>
    <recommendedName>
        <fullName evidence="4">Glycosyl transferase</fullName>
    </recommendedName>
</protein>
<feature type="transmembrane region" description="Helical" evidence="1">
    <location>
        <begin position="104"/>
        <end position="125"/>
    </location>
</feature>
<feature type="transmembrane region" description="Helical" evidence="1">
    <location>
        <begin position="167"/>
        <end position="188"/>
    </location>
</feature>
<feature type="transmembrane region" description="Helical" evidence="1">
    <location>
        <begin position="137"/>
        <end position="161"/>
    </location>
</feature>